<proteinExistence type="predicted"/>
<dbReference type="InterPro" id="IPR040201">
    <property type="entry name" value="Mrg3-like"/>
</dbReference>
<name>A0A6A6CUC9_ZASCE</name>
<evidence type="ECO:0008006" key="3">
    <source>
        <dbReference type="Google" id="ProtNLM"/>
    </source>
</evidence>
<dbReference type="GO" id="GO:0006515">
    <property type="term" value="P:protein quality control for misfolded or incompletely synthesized proteins"/>
    <property type="evidence" value="ECO:0007669"/>
    <property type="project" value="TreeGrafter"/>
</dbReference>
<reference evidence="1" key="1">
    <citation type="journal article" date="2020" name="Stud. Mycol.">
        <title>101 Dothideomycetes genomes: a test case for predicting lifestyles and emergence of pathogens.</title>
        <authorList>
            <person name="Haridas S."/>
            <person name="Albert R."/>
            <person name="Binder M."/>
            <person name="Bloem J."/>
            <person name="Labutti K."/>
            <person name="Salamov A."/>
            <person name="Andreopoulos B."/>
            <person name="Baker S."/>
            <person name="Barry K."/>
            <person name="Bills G."/>
            <person name="Bluhm B."/>
            <person name="Cannon C."/>
            <person name="Castanera R."/>
            <person name="Culley D."/>
            <person name="Daum C."/>
            <person name="Ezra D."/>
            <person name="Gonzalez J."/>
            <person name="Henrissat B."/>
            <person name="Kuo A."/>
            <person name="Liang C."/>
            <person name="Lipzen A."/>
            <person name="Lutzoni F."/>
            <person name="Magnuson J."/>
            <person name="Mondo S."/>
            <person name="Nolan M."/>
            <person name="Ohm R."/>
            <person name="Pangilinan J."/>
            <person name="Park H.-J."/>
            <person name="Ramirez L."/>
            <person name="Alfaro M."/>
            <person name="Sun H."/>
            <person name="Tritt A."/>
            <person name="Yoshinaga Y."/>
            <person name="Zwiers L.-H."/>
            <person name="Turgeon B."/>
            <person name="Goodwin S."/>
            <person name="Spatafora J."/>
            <person name="Crous P."/>
            <person name="Grigoriev I."/>
        </authorList>
    </citation>
    <scope>NUCLEOTIDE SEQUENCE</scope>
    <source>
        <strain evidence="1">ATCC 36951</strain>
    </source>
</reference>
<dbReference type="InterPro" id="IPR011990">
    <property type="entry name" value="TPR-like_helical_dom_sf"/>
</dbReference>
<keyword evidence="2" id="KW-1185">Reference proteome</keyword>
<dbReference type="SUPFAM" id="SSF48452">
    <property type="entry name" value="TPR-like"/>
    <property type="match status" value="2"/>
</dbReference>
<dbReference type="OrthoDB" id="10050400at2759"/>
<organism evidence="1 2">
    <name type="scientific">Zasmidium cellare ATCC 36951</name>
    <dbReference type="NCBI Taxonomy" id="1080233"/>
    <lineage>
        <taxon>Eukaryota</taxon>
        <taxon>Fungi</taxon>
        <taxon>Dikarya</taxon>
        <taxon>Ascomycota</taxon>
        <taxon>Pezizomycotina</taxon>
        <taxon>Dothideomycetes</taxon>
        <taxon>Dothideomycetidae</taxon>
        <taxon>Mycosphaerellales</taxon>
        <taxon>Mycosphaerellaceae</taxon>
        <taxon>Zasmidium</taxon>
    </lineage>
</organism>
<dbReference type="GeneID" id="54565241"/>
<dbReference type="SMART" id="SM00028">
    <property type="entry name" value="TPR"/>
    <property type="match status" value="3"/>
</dbReference>
<dbReference type="PANTHER" id="PTHR28142">
    <property type="entry name" value="MITOCHONDRIAL INNER MEMBRANE I-AAA PROTEASE SUPERCOMPLEX SUBUNIT MGR3-RELATED"/>
    <property type="match status" value="1"/>
</dbReference>
<dbReference type="GO" id="GO:0051787">
    <property type="term" value="F:misfolded protein binding"/>
    <property type="evidence" value="ECO:0007669"/>
    <property type="project" value="TreeGrafter"/>
</dbReference>
<dbReference type="Gene3D" id="1.25.40.10">
    <property type="entry name" value="Tetratricopeptide repeat domain"/>
    <property type="match status" value="1"/>
</dbReference>
<gene>
    <name evidence="1" type="ORF">M409DRAFT_52042</name>
</gene>
<dbReference type="Proteomes" id="UP000799537">
    <property type="component" value="Unassembled WGS sequence"/>
</dbReference>
<dbReference type="InterPro" id="IPR019734">
    <property type="entry name" value="TPR_rpt"/>
</dbReference>
<dbReference type="RefSeq" id="XP_033671202.1">
    <property type="nucleotide sequence ID" value="XM_033811969.1"/>
</dbReference>
<accession>A0A6A6CUC9</accession>
<evidence type="ECO:0000313" key="1">
    <source>
        <dbReference type="EMBL" id="KAF2170313.1"/>
    </source>
</evidence>
<dbReference type="GO" id="GO:0031942">
    <property type="term" value="C:i-AAA complex"/>
    <property type="evidence" value="ECO:0007669"/>
    <property type="project" value="TreeGrafter"/>
</dbReference>
<dbReference type="CDD" id="cd24145">
    <property type="entry name" value="Mgr3-like"/>
    <property type="match status" value="1"/>
</dbReference>
<dbReference type="AlphaFoldDB" id="A0A6A6CUC9"/>
<sequence>MIVGAAGIVYANIIYQEYIIKSFHKYPEEVARKLRRALYYTNYDLNPQEALKYYKQALQVASEIGMDPVGDEIMGVKIQVAKLMEDIQQYPNAIQILEAVRGSNLLWLEKFGNLPENKERRTKVLGKTVGVSVKLGELYGTPEVWDREMAQERLIWAVETVLKEKQRRESAKVKEEEEGPWMNDEEIGATLESLAHSYEAKDQHYLATPLFLQALTLHPTKDCHSVVLMNNLASSLAQQSPRMAREAQAYATSQNVNTRPSGPAATKETMLENARTWAQKALEVAGTIKPPLRTEECDVGCAVALHNLGEFAEMAKDTDLAKRQYKEAVSLARAIGFEEGVAQSSERLRALSSTG</sequence>
<protein>
    <recommendedName>
        <fullName evidence="3">MalT-like TPR region domain-containing protein</fullName>
    </recommendedName>
</protein>
<evidence type="ECO:0000313" key="2">
    <source>
        <dbReference type="Proteomes" id="UP000799537"/>
    </source>
</evidence>
<dbReference type="PANTHER" id="PTHR28142:SF1">
    <property type="entry name" value="MITOCHONDRIAL INNER MEMBRANE I-AAA PROTEASE SUPERCOMPLEX SUBUNIT MGR3-RELATED"/>
    <property type="match status" value="1"/>
</dbReference>
<dbReference type="EMBL" id="ML993586">
    <property type="protein sequence ID" value="KAF2170313.1"/>
    <property type="molecule type" value="Genomic_DNA"/>
</dbReference>